<reference evidence="2" key="1">
    <citation type="journal article" date="2020" name="J. Eukaryot. Microbiol.">
        <title>De novo Sequencing, Assembly and Annotation of the Transcriptome for the Free-Living Testate Amoeba Arcella intermedia.</title>
        <authorList>
            <person name="Ribeiro G.M."/>
            <person name="Porfirio-Sousa A.L."/>
            <person name="Maurer-Alcala X.X."/>
            <person name="Katz L.A."/>
            <person name="Lahr D.J.G."/>
        </authorList>
    </citation>
    <scope>NUCLEOTIDE SEQUENCE</scope>
</reference>
<feature type="region of interest" description="Disordered" evidence="1">
    <location>
        <begin position="42"/>
        <end position="71"/>
    </location>
</feature>
<name>A0A6B2LXN5_9EUKA</name>
<dbReference type="AlphaFoldDB" id="A0A6B2LXN5"/>
<protein>
    <submittedName>
        <fullName evidence="2">Uncharacterized protein</fullName>
    </submittedName>
</protein>
<accession>A0A6B2LXN5</accession>
<dbReference type="EMBL" id="GIBP01012372">
    <property type="protein sequence ID" value="NDV41341.1"/>
    <property type="molecule type" value="Transcribed_RNA"/>
</dbReference>
<evidence type="ECO:0000256" key="1">
    <source>
        <dbReference type="SAM" id="MobiDB-lite"/>
    </source>
</evidence>
<evidence type="ECO:0000313" key="2">
    <source>
        <dbReference type="EMBL" id="NDV41341.1"/>
    </source>
</evidence>
<organism evidence="2">
    <name type="scientific">Arcella intermedia</name>
    <dbReference type="NCBI Taxonomy" id="1963864"/>
    <lineage>
        <taxon>Eukaryota</taxon>
        <taxon>Amoebozoa</taxon>
        <taxon>Tubulinea</taxon>
        <taxon>Elardia</taxon>
        <taxon>Arcellinida</taxon>
        <taxon>Sphaerothecina</taxon>
        <taxon>Arcellidae</taxon>
        <taxon>Arcella</taxon>
    </lineage>
</organism>
<sequence length="71" mass="7126">MRVAGAAGEGDEVVGGAGVDGGGGAVDVEVVGFEVCEEPARVVGDGRGAEGEEGEGEFEEVEEDLDGEDWE</sequence>
<feature type="compositionally biased region" description="Acidic residues" evidence="1">
    <location>
        <begin position="51"/>
        <end position="71"/>
    </location>
</feature>
<proteinExistence type="predicted"/>
<feature type="region of interest" description="Disordered" evidence="1">
    <location>
        <begin position="1"/>
        <end position="21"/>
    </location>
</feature>